<comment type="caution">
    <text evidence="2">The sequence shown here is derived from an EMBL/GenBank/DDBJ whole genome shotgun (WGS) entry which is preliminary data.</text>
</comment>
<name>A0A9P8YCK0_9PEZI</name>
<dbReference type="GeneID" id="70193227"/>
<feature type="domain" description="DUF7730" evidence="1">
    <location>
        <begin position="53"/>
        <end position="307"/>
    </location>
</feature>
<keyword evidence="3" id="KW-1185">Reference proteome</keyword>
<dbReference type="Pfam" id="PF24864">
    <property type="entry name" value="DUF7730"/>
    <property type="match status" value="1"/>
</dbReference>
<gene>
    <name evidence="2" type="ORF">B0I36DRAFT_97644</name>
</gene>
<protein>
    <recommendedName>
        <fullName evidence="1">DUF7730 domain-containing protein</fullName>
    </recommendedName>
</protein>
<organism evidence="2 3">
    <name type="scientific">Microdochium trichocladiopsis</name>
    <dbReference type="NCBI Taxonomy" id="1682393"/>
    <lineage>
        <taxon>Eukaryota</taxon>
        <taxon>Fungi</taxon>
        <taxon>Dikarya</taxon>
        <taxon>Ascomycota</taxon>
        <taxon>Pezizomycotina</taxon>
        <taxon>Sordariomycetes</taxon>
        <taxon>Xylariomycetidae</taxon>
        <taxon>Xylariales</taxon>
        <taxon>Microdochiaceae</taxon>
        <taxon>Microdochium</taxon>
    </lineage>
</organism>
<dbReference type="OrthoDB" id="4757095at2759"/>
<proteinExistence type="predicted"/>
<dbReference type="Proteomes" id="UP000756346">
    <property type="component" value="Unassembled WGS sequence"/>
</dbReference>
<dbReference type="EMBL" id="JAGTJQ010000003">
    <property type="protein sequence ID" value="KAH7035886.1"/>
    <property type="molecule type" value="Genomic_DNA"/>
</dbReference>
<sequence>MGIGLLHSLLSWLRRGSDKVETMVSSECIVVNHDPNEIRPFEPTEIVVSTTNEQADCLFLQKLPLEIRRIIYTHLWRHPYAHEYHQPNGRHISYERGRWFSRQCVMYPDEEDLNSIQNAMDVAYEQTKLDNLQRCHAWLRSTWGHRHWRCQERMCRPATVVDKTDFIYMMLICKRMYPEIMQSIFESKRFMFNDIISAHEFLAGDGMPFARHIRDLELTFNLGQHHYQPFMLAAAEQGAGQDALDKLSRHGLLNDIWTALGKMACLHNVRIAFDVYDRGVWRKIPEKNITSALKHLSVQHQFTIELPPRLPIPAPRLEGQALDDDTDGKNPFSVLRRPALRYWTFVPDKVERFTFETHLDDSNNESCAIAVLKDATFVHSSQAPYNNPHLL</sequence>
<dbReference type="RefSeq" id="XP_046015979.1">
    <property type="nucleotide sequence ID" value="XM_046163681.1"/>
</dbReference>
<evidence type="ECO:0000313" key="3">
    <source>
        <dbReference type="Proteomes" id="UP000756346"/>
    </source>
</evidence>
<accession>A0A9P8YCK0</accession>
<evidence type="ECO:0000313" key="2">
    <source>
        <dbReference type="EMBL" id="KAH7035886.1"/>
    </source>
</evidence>
<dbReference type="AlphaFoldDB" id="A0A9P8YCK0"/>
<reference evidence="2" key="1">
    <citation type="journal article" date="2021" name="Nat. Commun.">
        <title>Genetic determinants of endophytism in the Arabidopsis root mycobiome.</title>
        <authorList>
            <person name="Mesny F."/>
            <person name="Miyauchi S."/>
            <person name="Thiergart T."/>
            <person name="Pickel B."/>
            <person name="Atanasova L."/>
            <person name="Karlsson M."/>
            <person name="Huettel B."/>
            <person name="Barry K.W."/>
            <person name="Haridas S."/>
            <person name="Chen C."/>
            <person name="Bauer D."/>
            <person name="Andreopoulos W."/>
            <person name="Pangilinan J."/>
            <person name="LaButti K."/>
            <person name="Riley R."/>
            <person name="Lipzen A."/>
            <person name="Clum A."/>
            <person name="Drula E."/>
            <person name="Henrissat B."/>
            <person name="Kohler A."/>
            <person name="Grigoriev I.V."/>
            <person name="Martin F.M."/>
            <person name="Hacquard S."/>
        </authorList>
    </citation>
    <scope>NUCLEOTIDE SEQUENCE</scope>
    <source>
        <strain evidence="2">MPI-CAGE-CH-0230</strain>
    </source>
</reference>
<evidence type="ECO:0000259" key="1">
    <source>
        <dbReference type="Pfam" id="PF24864"/>
    </source>
</evidence>
<dbReference type="InterPro" id="IPR056632">
    <property type="entry name" value="DUF7730"/>
</dbReference>